<organism evidence="1">
    <name type="scientific">Microtus arvalis</name>
    <name type="common">Common vole</name>
    <name type="synonym">Field vole</name>
    <dbReference type="NCBI Taxonomy" id="47230"/>
    <lineage>
        <taxon>Eukaryota</taxon>
        <taxon>Metazoa</taxon>
        <taxon>Chordata</taxon>
        <taxon>Craniata</taxon>
        <taxon>Vertebrata</taxon>
        <taxon>Euteleostomi</taxon>
        <taxon>Mammalia</taxon>
        <taxon>Eutheria</taxon>
        <taxon>Euarchontoglires</taxon>
        <taxon>Glires</taxon>
        <taxon>Rodentia</taxon>
        <taxon>Myomorpha</taxon>
        <taxon>Muroidea</taxon>
        <taxon>Cricetidae</taxon>
        <taxon>Arvicolinae</taxon>
        <taxon>Microtus</taxon>
    </lineage>
</organism>
<gene>
    <name evidence="1" type="primary">TH</name>
</gene>
<proteinExistence type="predicted"/>
<sequence length="48" mass="5490">CRQGYQRQAVSFQIRTLPGCLHIQRLHLQNCGDTRMPTPRAPLSPTWG</sequence>
<feature type="non-terminal residue" evidence="1">
    <location>
        <position position="1"/>
    </location>
</feature>
<accession>B7FCN4</accession>
<name>B7FCN4_MICAR</name>
<feature type="non-terminal residue" evidence="1">
    <location>
        <position position="48"/>
    </location>
</feature>
<dbReference type="AlphaFoldDB" id="B7FCN4"/>
<protein>
    <submittedName>
        <fullName evidence="1">Thyrotropin beta chain protein</fullName>
    </submittedName>
</protein>
<reference evidence="1" key="1">
    <citation type="journal article" date="2008" name="BMC Evol. Biol.">
        <title>Suprafamilial relationships among Rodentia and the phylogenetic effect of removing fast-evolving nucleotides in mitochondrial, exon and intron fragments.</title>
        <authorList>
            <person name="Montgelard C."/>
            <person name="Forty E."/>
            <person name="Arnal V."/>
            <person name="Matthee C.A."/>
        </authorList>
    </citation>
    <scope>NUCLEOTIDE SEQUENCE</scope>
</reference>
<dbReference type="EMBL" id="AM909819">
    <property type="protein sequence ID" value="CAP58950.1"/>
    <property type="molecule type" value="Genomic_DNA"/>
</dbReference>
<evidence type="ECO:0000313" key="1">
    <source>
        <dbReference type="EMBL" id="CAP58950.1"/>
    </source>
</evidence>